<name>A0A9Q1BVG7_HOLLE</name>
<organism evidence="1 2">
    <name type="scientific">Holothuria leucospilota</name>
    <name type="common">Black long sea cucumber</name>
    <name type="synonym">Mertensiothuria leucospilota</name>
    <dbReference type="NCBI Taxonomy" id="206669"/>
    <lineage>
        <taxon>Eukaryota</taxon>
        <taxon>Metazoa</taxon>
        <taxon>Echinodermata</taxon>
        <taxon>Eleutherozoa</taxon>
        <taxon>Echinozoa</taxon>
        <taxon>Holothuroidea</taxon>
        <taxon>Aspidochirotacea</taxon>
        <taxon>Aspidochirotida</taxon>
        <taxon>Holothuriidae</taxon>
        <taxon>Holothuria</taxon>
    </lineage>
</organism>
<gene>
    <name evidence="1" type="ORF">HOLleu_23765</name>
</gene>
<evidence type="ECO:0000313" key="2">
    <source>
        <dbReference type="Proteomes" id="UP001152320"/>
    </source>
</evidence>
<dbReference type="Proteomes" id="UP001152320">
    <property type="component" value="Chromosome 11"/>
</dbReference>
<evidence type="ECO:0000313" key="1">
    <source>
        <dbReference type="EMBL" id="KAJ8033505.1"/>
    </source>
</evidence>
<proteinExistence type="predicted"/>
<dbReference type="AlphaFoldDB" id="A0A9Q1BVG7"/>
<accession>A0A9Q1BVG7</accession>
<comment type="caution">
    <text evidence="1">The sequence shown here is derived from an EMBL/GenBank/DDBJ whole genome shotgun (WGS) entry which is preliminary data.</text>
</comment>
<dbReference type="EMBL" id="JAIZAY010000011">
    <property type="protein sequence ID" value="KAJ8033505.1"/>
    <property type="molecule type" value="Genomic_DNA"/>
</dbReference>
<reference evidence="1" key="1">
    <citation type="submission" date="2021-10" db="EMBL/GenBank/DDBJ databases">
        <title>Tropical sea cucumber genome reveals ecological adaptation and Cuvierian tubules defense mechanism.</title>
        <authorList>
            <person name="Chen T."/>
        </authorList>
    </citation>
    <scope>NUCLEOTIDE SEQUENCE</scope>
    <source>
        <strain evidence="1">Nanhai2018</strain>
        <tissue evidence="1">Muscle</tissue>
    </source>
</reference>
<sequence>MTNCHRVINETVNLKQSGNAPSTSTELKDAIHQPSLVGYGSAFNSLAGVNVRALITTA</sequence>
<protein>
    <submittedName>
        <fullName evidence="1">Uncharacterized protein</fullName>
    </submittedName>
</protein>
<keyword evidence="2" id="KW-1185">Reference proteome</keyword>